<evidence type="ECO:0000313" key="4">
    <source>
        <dbReference type="Proteomes" id="UP001556631"/>
    </source>
</evidence>
<evidence type="ECO:0000256" key="2">
    <source>
        <dbReference type="SAM" id="Phobius"/>
    </source>
</evidence>
<evidence type="ECO:0000256" key="1">
    <source>
        <dbReference type="SAM" id="MobiDB-lite"/>
    </source>
</evidence>
<evidence type="ECO:0000313" key="3">
    <source>
        <dbReference type="EMBL" id="MEX0428956.1"/>
    </source>
</evidence>
<protein>
    <submittedName>
        <fullName evidence="3">Uncharacterized protein</fullName>
    </submittedName>
</protein>
<reference evidence="3 4" key="1">
    <citation type="submission" date="2024-07" db="EMBL/GenBank/DDBJ databases">
        <authorList>
            <person name="Lee S."/>
            <person name="Kang M."/>
        </authorList>
    </citation>
    <scope>NUCLEOTIDE SEQUENCE [LARGE SCALE GENOMIC DNA]</scope>
    <source>
        <strain evidence="3 4">DS6</strain>
    </source>
</reference>
<dbReference type="Proteomes" id="UP001556631">
    <property type="component" value="Unassembled WGS sequence"/>
</dbReference>
<accession>A0ABV3T182</accession>
<keyword evidence="2" id="KW-0472">Membrane</keyword>
<gene>
    <name evidence="3" type="ORF">AB3X52_15115</name>
</gene>
<proteinExistence type="predicted"/>
<feature type="region of interest" description="Disordered" evidence="1">
    <location>
        <begin position="64"/>
        <end position="102"/>
    </location>
</feature>
<comment type="caution">
    <text evidence="3">The sequence shown here is derived from an EMBL/GenBank/DDBJ whole genome shotgun (WGS) entry which is preliminary data.</text>
</comment>
<keyword evidence="4" id="KW-1185">Reference proteome</keyword>
<sequence length="102" mass="11262">MQVPAVILPLLLRLDGINQQPPKDDDVVAGWMAFLIFILLIVAVALLGWSLTRQFKKVRAAQEAGVFGEDERPSRIEADRPDDEGAELEKSSDDPSEEQSTS</sequence>
<dbReference type="EMBL" id="JBFPJR010000029">
    <property type="protein sequence ID" value="MEX0428956.1"/>
    <property type="molecule type" value="Genomic_DNA"/>
</dbReference>
<dbReference type="RefSeq" id="WP_367994924.1">
    <property type="nucleotide sequence ID" value="NZ_JBFPJR010000029.1"/>
</dbReference>
<feature type="compositionally biased region" description="Basic and acidic residues" evidence="1">
    <location>
        <begin position="69"/>
        <end position="79"/>
    </location>
</feature>
<name>A0ABV3T182_9ACTN</name>
<keyword evidence="2" id="KW-1133">Transmembrane helix</keyword>
<organism evidence="3 4">
    <name type="scientific">Nocardioides eburneus</name>
    <dbReference type="NCBI Taxonomy" id="3231482"/>
    <lineage>
        <taxon>Bacteria</taxon>
        <taxon>Bacillati</taxon>
        <taxon>Actinomycetota</taxon>
        <taxon>Actinomycetes</taxon>
        <taxon>Propionibacteriales</taxon>
        <taxon>Nocardioidaceae</taxon>
        <taxon>Nocardioides</taxon>
    </lineage>
</organism>
<keyword evidence="2" id="KW-0812">Transmembrane</keyword>
<feature type="transmembrane region" description="Helical" evidence="2">
    <location>
        <begin position="29"/>
        <end position="49"/>
    </location>
</feature>